<evidence type="ECO:0000256" key="9">
    <source>
        <dbReference type="PIRSR" id="PIRSR001100-2"/>
    </source>
</evidence>
<dbReference type="InterPro" id="IPR036434">
    <property type="entry name" value="Beta_cellobiohydrolase_sf"/>
</dbReference>
<keyword evidence="6 11" id="KW-0326">Glycosidase</keyword>
<evidence type="ECO:0000256" key="5">
    <source>
        <dbReference type="ARBA" id="ARBA00023277"/>
    </source>
</evidence>
<dbReference type="PANTHER" id="PTHR34876:SF4">
    <property type="entry name" value="1,4-BETA-D-GLUCAN CELLOBIOHYDROLASE C-RELATED"/>
    <property type="match status" value="1"/>
</dbReference>
<dbReference type="Proteomes" id="UP000199645">
    <property type="component" value="Unassembled WGS sequence"/>
</dbReference>
<comment type="similarity">
    <text evidence="11">Belongs to the glycosyl hydrolase family 6.</text>
</comment>
<dbReference type="PROSITE" id="PS00655">
    <property type="entry name" value="GLYCOSYL_HYDROL_F6_1"/>
    <property type="match status" value="1"/>
</dbReference>
<keyword evidence="7 11" id="KW-0624">Polysaccharide degradation</keyword>
<dbReference type="InterPro" id="IPR016288">
    <property type="entry name" value="Beta_cellobiohydrolase"/>
</dbReference>
<sequence length="333" mass="34724">MRKLAALGCLATVVVLGGCTSAPSRPAPAPSAGPSAIGSSTFYVEPDAPAVRQARAWQAQGRTADAAALRRIAEEPNAVWFADAVPGYQNRVRRLIMAAGAAGRTAVLVPYWVPQRDCGGHSGGGAPDAGAYRAWIAELAAAVRGRPAIVVLEPDAVPHVLDGCVTGPAAQERLTLLREAITAFKQGEGVRVYLDAGHPGWIKDVDRVASALADAGVHDADGFSLNVSNFETTADNITYGTAISDRLGGKPFVIDTSRNGNGPAPVDERDDEGHWCNPPGRALGPAPTEDTGVPRVDAYLWVKRPGESDGACLPDAPPAGQWWPEYALGLATN</sequence>
<feature type="binding site" evidence="9">
    <location>
        <position position="201"/>
    </location>
    <ligand>
        <name>substrate</name>
    </ligand>
</feature>
<feature type="binding site" evidence="9">
    <location>
        <position position="80"/>
    </location>
    <ligand>
        <name>substrate</name>
    </ligand>
</feature>
<dbReference type="SUPFAM" id="SSF51989">
    <property type="entry name" value="Glycosyl hydrolases family 6, cellulases"/>
    <property type="match status" value="1"/>
</dbReference>
<accession>A0A1I1ZRU3</accession>
<feature type="chain" id="PRO_5039747995" description="Glucanase" evidence="11">
    <location>
        <begin position="25"/>
        <end position="333"/>
    </location>
</feature>
<protein>
    <recommendedName>
        <fullName evidence="11">Glucanase</fullName>
        <ecNumber evidence="11">3.2.1.-</ecNumber>
    </recommendedName>
</protein>
<dbReference type="InterPro" id="IPR001524">
    <property type="entry name" value="Glyco_hydro_6_CS"/>
</dbReference>
<evidence type="ECO:0000256" key="8">
    <source>
        <dbReference type="PIRSR" id="PIRSR001100-1"/>
    </source>
</evidence>
<feature type="binding site" evidence="9">
    <location>
        <position position="229"/>
    </location>
    <ligand>
        <name>substrate</name>
    </ligand>
</feature>
<dbReference type="EC" id="3.2.1.-" evidence="11"/>
<dbReference type="GO" id="GO:0030245">
    <property type="term" value="P:cellulose catabolic process"/>
    <property type="evidence" value="ECO:0007669"/>
    <property type="project" value="UniProtKB-KW"/>
</dbReference>
<feature type="signal peptide" evidence="11">
    <location>
        <begin position="1"/>
        <end position="24"/>
    </location>
</feature>
<dbReference type="PIRSF" id="PIRSF001100">
    <property type="entry name" value="Beta_cellobiohydrolase"/>
    <property type="match status" value="1"/>
</dbReference>
<keyword evidence="13" id="KW-1185">Reference proteome</keyword>
<dbReference type="PRINTS" id="PR00733">
    <property type="entry name" value="GLHYDRLASE6"/>
</dbReference>
<evidence type="ECO:0000313" key="12">
    <source>
        <dbReference type="EMBL" id="SFE34332.1"/>
    </source>
</evidence>
<evidence type="ECO:0000256" key="1">
    <source>
        <dbReference type="ARBA" id="ARBA00022729"/>
    </source>
</evidence>
<gene>
    <name evidence="12" type="ORF">SAMN05421541_101261</name>
</gene>
<dbReference type="RefSeq" id="WP_093609059.1">
    <property type="nucleotide sequence ID" value="NZ_BOMT01000012.1"/>
</dbReference>
<keyword evidence="3 11" id="KW-0136">Cellulose degradation</keyword>
<evidence type="ECO:0000256" key="6">
    <source>
        <dbReference type="ARBA" id="ARBA00023295"/>
    </source>
</evidence>
<keyword evidence="5 11" id="KW-0119">Carbohydrate metabolism</keyword>
<evidence type="ECO:0000256" key="2">
    <source>
        <dbReference type="ARBA" id="ARBA00022801"/>
    </source>
</evidence>
<evidence type="ECO:0000256" key="11">
    <source>
        <dbReference type="RuleBase" id="RU361186"/>
    </source>
</evidence>
<keyword evidence="1 11" id="KW-0732">Signal</keyword>
<proteinExistence type="inferred from homology"/>
<dbReference type="EMBL" id="FONV01000001">
    <property type="protein sequence ID" value="SFE34332.1"/>
    <property type="molecule type" value="Genomic_DNA"/>
</dbReference>
<feature type="binding site" evidence="9">
    <location>
        <position position="198"/>
    </location>
    <ligand>
        <name>substrate</name>
    </ligand>
</feature>
<dbReference type="Pfam" id="PF01341">
    <property type="entry name" value="Glyco_hydro_6"/>
    <property type="match status" value="1"/>
</dbReference>
<dbReference type="OrthoDB" id="309899at2"/>
<dbReference type="STRING" id="35752.SAMN05421541_101261"/>
<feature type="active site" description="Proton acceptor" evidence="8">
    <location>
        <position position="309"/>
    </location>
</feature>
<organism evidence="12 13">
    <name type="scientific">Actinoplanes philippinensis</name>
    <dbReference type="NCBI Taxonomy" id="35752"/>
    <lineage>
        <taxon>Bacteria</taxon>
        <taxon>Bacillati</taxon>
        <taxon>Actinomycetota</taxon>
        <taxon>Actinomycetes</taxon>
        <taxon>Micromonosporales</taxon>
        <taxon>Micromonosporaceae</taxon>
        <taxon>Actinoplanes</taxon>
    </lineage>
</organism>
<evidence type="ECO:0000256" key="7">
    <source>
        <dbReference type="ARBA" id="ARBA00023326"/>
    </source>
</evidence>
<dbReference type="PROSITE" id="PS51257">
    <property type="entry name" value="PROKAR_LIPOPROTEIN"/>
    <property type="match status" value="1"/>
</dbReference>
<dbReference type="GO" id="GO:0004553">
    <property type="term" value="F:hydrolase activity, hydrolyzing O-glycosyl compounds"/>
    <property type="evidence" value="ECO:0007669"/>
    <property type="project" value="InterPro"/>
</dbReference>
<dbReference type="PANTHER" id="PTHR34876">
    <property type="match status" value="1"/>
</dbReference>
<feature type="active site" evidence="10">
    <location>
        <position position="117"/>
    </location>
</feature>
<feature type="active site" description="Proton donor" evidence="8">
    <location>
        <position position="155"/>
    </location>
</feature>
<keyword evidence="4" id="KW-1015">Disulfide bond</keyword>
<dbReference type="Gene3D" id="3.20.20.40">
    <property type="entry name" value="1, 4-beta cellobiohydrolase"/>
    <property type="match status" value="1"/>
</dbReference>
<dbReference type="AlphaFoldDB" id="A0A1I1ZRU3"/>
<feature type="binding site" evidence="9">
    <location>
        <position position="275"/>
    </location>
    <ligand>
        <name>substrate</name>
    </ligand>
</feature>
<feature type="binding site" evidence="9">
    <location>
        <position position="303"/>
    </location>
    <ligand>
        <name>substrate</name>
    </ligand>
</feature>
<evidence type="ECO:0000256" key="3">
    <source>
        <dbReference type="ARBA" id="ARBA00023001"/>
    </source>
</evidence>
<reference evidence="12 13" key="1">
    <citation type="submission" date="2016-10" db="EMBL/GenBank/DDBJ databases">
        <authorList>
            <person name="de Groot N.N."/>
        </authorList>
    </citation>
    <scope>NUCLEOTIDE SEQUENCE [LARGE SCALE GENOMIC DNA]</scope>
    <source>
        <strain evidence="12 13">DSM 43019</strain>
    </source>
</reference>
<keyword evidence="2 11" id="KW-0378">Hydrolase</keyword>
<evidence type="ECO:0000256" key="10">
    <source>
        <dbReference type="PROSITE-ProRule" id="PRU10056"/>
    </source>
</evidence>
<evidence type="ECO:0000256" key="4">
    <source>
        <dbReference type="ARBA" id="ARBA00023157"/>
    </source>
</evidence>
<evidence type="ECO:0000313" key="13">
    <source>
        <dbReference type="Proteomes" id="UP000199645"/>
    </source>
</evidence>
<feature type="binding site" evidence="9">
    <location>
        <position position="307"/>
    </location>
    <ligand>
        <name>substrate</name>
    </ligand>
</feature>
<name>A0A1I1ZRU3_9ACTN</name>